<feature type="transmembrane region" description="Helical" evidence="1">
    <location>
        <begin position="263"/>
        <end position="284"/>
    </location>
</feature>
<keyword evidence="1" id="KW-0812">Transmembrane</keyword>
<dbReference type="EMBL" id="FOKK01000002">
    <property type="protein sequence ID" value="SFA86073.1"/>
    <property type="molecule type" value="Genomic_DNA"/>
</dbReference>
<evidence type="ECO:0000259" key="2">
    <source>
        <dbReference type="Pfam" id="PF16401"/>
    </source>
</evidence>
<protein>
    <submittedName>
        <fullName evidence="3">Predicted acyltransferase</fullName>
    </submittedName>
</protein>
<keyword evidence="3" id="KW-0012">Acyltransferase</keyword>
<dbReference type="Proteomes" id="UP000198790">
    <property type="component" value="Unassembled WGS sequence"/>
</dbReference>
<accession>A0A1I0WDL6</accession>
<dbReference type="STRING" id="237018.SAMN04489723_10238"/>
<feature type="transmembrane region" description="Helical" evidence="1">
    <location>
        <begin position="339"/>
        <end position="360"/>
    </location>
</feature>
<feature type="transmembrane region" description="Helical" evidence="1">
    <location>
        <begin position="200"/>
        <end position="222"/>
    </location>
</feature>
<feature type="transmembrane region" description="Helical" evidence="1">
    <location>
        <begin position="12"/>
        <end position="34"/>
    </location>
</feature>
<dbReference type="RefSeq" id="WP_092894609.1">
    <property type="nucleotide sequence ID" value="NZ_FOKK01000002.1"/>
</dbReference>
<name>A0A1I0WDL6_9BACT</name>
<evidence type="ECO:0000313" key="4">
    <source>
        <dbReference type="Proteomes" id="UP000198790"/>
    </source>
</evidence>
<feature type="transmembrane region" description="Helical" evidence="1">
    <location>
        <begin position="291"/>
        <end position="310"/>
    </location>
</feature>
<reference evidence="3 4" key="1">
    <citation type="submission" date="2016-10" db="EMBL/GenBank/DDBJ databases">
        <authorList>
            <person name="de Groot N.N."/>
        </authorList>
    </citation>
    <scope>NUCLEOTIDE SEQUENCE [LARGE SCALE GENOMIC DNA]</scope>
    <source>
        <strain evidence="3 4">DSM 23399</strain>
    </source>
</reference>
<dbReference type="InterPro" id="IPR032176">
    <property type="entry name" value="DUF5009"/>
</dbReference>
<sequence length="368" mass="41310">MSNLKLSGQNRLVSLDVFRGITMFLLVAEAASVYHTLLEANPEGTFLHNFFIQFTHHPWHGLRFWDLIQPFFMFIVGVAMPFSLNKRMAVASDRGKVTRHILKRCLLLFLFGTGLHCVYAGKLVFELWNVLTQLSFTILITYFLLDRSWKVQLGVSLGLLVLTEMLYRLYNPEAPFEHGANFGNYIDQILMGKINNGGWVAINIIPTAAHTIWGAICGNLLLSSKSGNEKIKLLLIAALAGLVIGYGLDLAGITPIVKRISTTAFAFAAGGWAILTLAFTYWLVDVKKINSWVFPFVVVGMNSIFIYLFAEILGHRWLYGFIEIFSGGTLHALGMGESAVAIITALLTLGAMWYLCYFLYKKKIFFRI</sequence>
<keyword evidence="1" id="KW-0472">Membrane</keyword>
<feature type="transmembrane region" description="Helical" evidence="1">
    <location>
        <begin position="67"/>
        <end position="84"/>
    </location>
</feature>
<dbReference type="PANTHER" id="PTHR31061">
    <property type="entry name" value="LD22376P"/>
    <property type="match status" value="1"/>
</dbReference>
<dbReference type="GO" id="GO:0016746">
    <property type="term" value="F:acyltransferase activity"/>
    <property type="evidence" value="ECO:0007669"/>
    <property type="project" value="UniProtKB-KW"/>
</dbReference>
<gene>
    <name evidence="3" type="ORF">SAMN04489723_10238</name>
</gene>
<organism evidence="3 4">
    <name type="scientific">Algoriphagus aquimarinus</name>
    <dbReference type="NCBI Taxonomy" id="237018"/>
    <lineage>
        <taxon>Bacteria</taxon>
        <taxon>Pseudomonadati</taxon>
        <taxon>Bacteroidota</taxon>
        <taxon>Cytophagia</taxon>
        <taxon>Cytophagales</taxon>
        <taxon>Cyclobacteriaceae</taxon>
        <taxon>Algoriphagus</taxon>
    </lineage>
</organism>
<feature type="transmembrane region" description="Helical" evidence="1">
    <location>
        <begin position="234"/>
        <end position="257"/>
    </location>
</feature>
<feature type="transmembrane region" description="Helical" evidence="1">
    <location>
        <begin position="105"/>
        <end position="121"/>
    </location>
</feature>
<keyword evidence="4" id="KW-1185">Reference proteome</keyword>
<dbReference type="Pfam" id="PF16401">
    <property type="entry name" value="DUF5009"/>
    <property type="match status" value="1"/>
</dbReference>
<keyword evidence="3" id="KW-0808">Transferase</keyword>
<feature type="domain" description="DUF5009" evidence="2">
    <location>
        <begin position="13"/>
        <end position="153"/>
    </location>
</feature>
<proteinExistence type="predicted"/>
<keyword evidence="1" id="KW-1133">Transmembrane helix</keyword>
<dbReference type="OrthoDB" id="9788724at2"/>
<dbReference type="PANTHER" id="PTHR31061:SF24">
    <property type="entry name" value="LD22376P"/>
    <property type="match status" value="1"/>
</dbReference>
<dbReference type="AlphaFoldDB" id="A0A1I0WDL6"/>
<evidence type="ECO:0000256" key="1">
    <source>
        <dbReference type="SAM" id="Phobius"/>
    </source>
</evidence>
<evidence type="ECO:0000313" key="3">
    <source>
        <dbReference type="EMBL" id="SFA86073.1"/>
    </source>
</evidence>